<name>A0A1T4ZY84_9SPHI</name>
<dbReference type="SUPFAM" id="SSF55874">
    <property type="entry name" value="ATPase domain of HSP90 chaperone/DNA topoisomerase II/histidine kinase"/>
    <property type="match status" value="1"/>
</dbReference>
<dbReference type="GO" id="GO:0000155">
    <property type="term" value="F:phosphorelay sensor kinase activity"/>
    <property type="evidence" value="ECO:0007669"/>
    <property type="project" value="InterPro"/>
</dbReference>
<gene>
    <name evidence="7" type="ORF">SAMN05660226_00295</name>
</gene>
<sequence>MSRIQLVLILLFLGSGLPGQGQVKEITALRGQADAATDSVQRMKTFVRLGKMYVNRSLDSCYYFSASALELAKRIDDKRGEAEALNILAFYYIEKGNPYLAYKYANESLAIFEKLGIEEKVCEVTMNIGVLLGREGKPDQALSQFEKAYQMSLQLKQDSIQPSIILNMAFPKSFHATLPELNQLYDKAHAIAAKNKDERVMLSIKQARTAMKFFKGMDVRQVIAEQHEVIRETQEKGYEYLTAMSYMEMGNMFLQLDVDSALHYYEAAIALAKNTGYDVLHYHTLTQAYEALKRQRPMPAKANEYGNILLEMSRQKQLDNQEEGISFLELAIKEKEVEIATAKHQLRRTWLMLLLAICVLAVAFIVAVYRQYRLKRKLAASLAITNKQLEEKNRLLETNNEFHQKLISMLSHDLRQPFSSILMMRGEGITEYMSKEDLLYVFDQIYQSANTGLQALDGLLHWMKLQVIGLAYSPSVVNLKNNIDEALAFNSGVIAKKQLEVMLFVPEMYEVKAQREMLLFVNRNIIHNAVKHAPEKGQLAITATLRDADHQITVCIADNGGGIPADVLPYLFQKDKPAGQQASESRGSGLALIICHEMVSTMDGDLWAANNDDAGASFYYSLPLALVDGHDADLPASATDGSVTQP</sequence>
<keyword evidence="3" id="KW-0597">Phosphoprotein</keyword>
<dbReference type="Pfam" id="PF13424">
    <property type="entry name" value="TPR_12"/>
    <property type="match status" value="1"/>
</dbReference>
<organism evidence="7 8">
    <name type="scientific">Parapedobacter luteus</name>
    <dbReference type="NCBI Taxonomy" id="623280"/>
    <lineage>
        <taxon>Bacteria</taxon>
        <taxon>Pseudomonadati</taxon>
        <taxon>Bacteroidota</taxon>
        <taxon>Sphingobacteriia</taxon>
        <taxon>Sphingobacteriales</taxon>
        <taxon>Sphingobacteriaceae</taxon>
        <taxon>Parapedobacter</taxon>
    </lineage>
</organism>
<accession>A0A1T4ZY84</accession>
<keyword evidence="5" id="KW-0812">Transmembrane</keyword>
<dbReference type="SUPFAM" id="SSF47384">
    <property type="entry name" value="Homodimeric domain of signal transducing histidine kinase"/>
    <property type="match status" value="1"/>
</dbReference>
<dbReference type="InterPro" id="IPR005467">
    <property type="entry name" value="His_kinase_dom"/>
</dbReference>
<dbReference type="SMART" id="SM00387">
    <property type="entry name" value="HATPase_c"/>
    <property type="match status" value="1"/>
</dbReference>
<feature type="transmembrane region" description="Helical" evidence="5">
    <location>
        <begin position="350"/>
        <end position="369"/>
    </location>
</feature>
<keyword evidence="7" id="KW-0808">Transferase</keyword>
<dbReference type="SMART" id="SM00028">
    <property type="entry name" value="TPR"/>
    <property type="match status" value="3"/>
</dbReference>
<feature type="coiled-coil region" evidence="4">
    <location>
        <begin position="318"/>
        <end position="345"/>
    </location>
</feature>
<dbReference type="PANTHER" id="PTHR43547">
    <property type="entry name" value="TWO-COMPONENT HISTIDINE KINASE"/>
    <property type="match status" value="1"/>
</dbReference>
<dbReference type="Proteomes" id="UP000190541">
    <property type="component" value="Unassembled WGS sequence"/>
</dbReference>
<dbReference type="Gene3D" id="1.10.287.130">
    <property type="match status" value="1"/>
</dbReference>
<dbReference type="InterPro" id="IPR036890">
    <property type="entry name" value="HATPase_C_sf"/>
</dbReference>
<dbReference type="PRINTS" id="PR00344">
    <property type="entry name" value="BCTRLSENSOR"/>
</dbReference>
<dbReference type="InterPro" id="IPR036097">
    <property type="entry name" value="HisK_dim/P_sf"/>
</dbReference>
<evidence type="ECO:0000256" key="2">
    <source>
        <dbReference type="ARBA" id="ARBA00012438"/>
    </source>
</evidence>
<evidence type="ECO:0000256" key="3">
    <source>
        <dbReference type="ARBA" id="ARBA00022553"/>
    </source>
</evidence>
<feature type="domain" description="Histidine kinase" evidence="6">
    <location>
        <begin position="409"/>
        <end position="626"/>
    </location>
</feature>
<dbReference type="OrthoDB" id="1301080at2"/>
<dbReference type="SUPFAM" id="SSF48452">
    <property type="entry name" value="TPR-like"/>
    <property type="match status" value="1"/>
</dbReference>
<keyword evidence="4" id="KW-0175">Coiled coil</keyword>
<proteinExistence type="predicted"/>
<comment type="catalytic activity">
    <reaction evidence="1">
        <text>ATP + protein L-histidine = ADP + protein N-phospho-L-histidine.</text>
        <dbReference type="EC" id="2.7.13.3"/>
    </reaction>
</comment>
<dbReference type="InterPro" id="IPR004358">
    <property type="entry name" value="Sig_transdc_His_kin-like_C"/>
</dbReference>
<dbReference type="CDD" id="cd00075">
    <property type="entry name" value="HATPase"/>
    <property type="match status" value="1"/>
</dbReference>
<dbReference type="InterPro" id="IPR003594">
    <property type="entry name" value="HATPase_dom"/>
</dbReference>
<dbReference type="InterPro" id="IPR003661">
    <property type="entry name" value="HisK_dim/P_dom"/>
</dbReference>
<reference evidence="7 8" key="1">
    <citation type="submission" date="2017-02" db="EMBL/GenBank/DDBJ databases">
        <authorList>
            <person name="Peterson S.W."/>
        </authorList>
    </citation>
    <scope>NUCLEOTIDE SEQUENCE [LARGE SCALE GENOMIC DNA]</scope>
    <source>
        <strain evidence="7 8">DSM 22899</strain>
    </source>
</reference>
<dbReference type="PROSITE" id="PS50109">
    <property type="entry name" value="HIS_KIN"/>
    <property type="match status" value="1"/>
</dbReference>
<dbReference type="Pfam" id="PF02518">
    <property type="entry name" value="HATPase_c"/>
    <property type="match status" value="1"/>
</dbReference>
<dbReference type="Gene3D" id="3.30.565.10">
    <property type="entry name" value="Histidine kinase-like ATPase, C-terminal domain"/>
    <property type="match status" value="1"/>
</dbReference>
<evidence type="ECO:0000259" key="6">
    <source>
        <dbReference type="PROSITE" id="PS50109"/>
    </source>
</evidence>
<dbReference type="EC" id="2.7.13.3" evidence="2"/>
<dbReference type="InterPro" id="IPR011990">
    <property type="entry name" value="TPR-like_helical_dom_sf"/>
</dbReference>
<dbReference type="CDD" id="cd00082">
    <property type="entry name" value="HisKA"/>
    <property type="match status" value="1"/>
</dbReference>
<dbReference type="RefSeq" id="WP_079715015.1">
    <property type="nucleotide sequence ID" value="NZ_FUYS01000001.1"/>
</dbReference>
<dbReference type="STRING" id="623280.SAMN05660226_00295"/>
<evidence type="ECO:0000313" key="7">
    <source>
        <dbReference type="EMBL" id="SKB27690.1"/>
    </source>
</evidence>
<keyword evidence="8" id="KW-1185">Reference proteome</keyword>
<protein>
    <recommendedName>
        <fullName evidence="2">histidine kinase</fullName>
        <ecNumber evidence="2">2.7.13.3</ecNumber>
    </recommendedName>
</protein>
<dbReference type="EMBL" id="FUYS01000001">
    <property type="protein sequence ID" value="SKB27690.1"/>
    <property type="molecule type" value="Genomic_DNA"/>
</dbReference>
<dbReference type="InterPro" id="IPR019734">
    <property type="entry name" value="TPR_rpt"/>
</dbReference>
<dbReference type="AlphaFoldDB" id="A0A1T4ZY84"/>
<evidence type="ECO:0000256" key="5">
    <source>
        <dbReference type="SAM" id="Phobius"/>
    </source>
</evidence>
<evidence type="ECO:0000313" key="8">
    <source>
        <dbReference type="Proteomes" id="UP000190541"/>
    </source>
</evidence>
<keyword evidence="5" id="KW-1133">Transmembrane helix</keyword>
<feature type="coiled-coil region" evidence="4">
    <location>
        <begin position="379"/>
        <end position="406"/>
    </location>
</feature>
<keyword evidence="5" id="KW-0472">Membrane</keyword>
<dbReference type="Gene3D" id="1.25.40.10">
    <property type="entry name" value="Tetratricopeptide repeat domain"/>
    <property type="match status" value="1"/>
</dbReference>
<dbReference type="PANTHER" id="PTHR43547:SF2">
    <property type="entry name" value="HYBRID SIGNAL TRANSDUCTION HISTIDINE KINASE C"/>
    <property type="match status" value="1"/>
</dbReference>
<evidence type="ECO:0000256" key="4">
    <source>
        <dbReference type="SAM" id="Coils"/>
    </source>
</evidence>
<keyword evidence="7" id="KW-0418">Kinase</keyword>
<evidence type="ECO:0000256" key="1">
    <source>
        <dbReference type="ARBA" id="ARBA00000085"/>
    </source>
</evidence>